<dbReference type="EMBL" id="KV875863">
    <property type="protein sequence ID" value="RZR73247.1"/>
    <property type="molecule type" value="Genomic_DNA"/>
</dbReference>
<organism evidence="2">
    <name type="scientific">Ensete ventricosum</name>
    <name type="common">Abyssinian banana</name>
    <name type="synonym">Musa ensete</name>
    <dbReference type="NCBI Taxonomy" id="4639"/>
    <lineage>
        <taxon>Eukaryota</taxon>
        <taxon>Viridiplantae</taxon>
        <taxon>Streptophyta</taxon>
        <taxon>Embryophyta</taxon>
        <taxon>Tracheophyta</taxon>
        <taxon>Spermatophyta</taxon>
        <taxon>Magnoliopsida</taxon>
        <taxon>Liliopsida</taxon>
        <taxon>Zingiberales</taxon>
        <taxon>Musaceae</taxon>
        <taxon>Ensete</taxon>
    </lineage>
</organism>
<dbReference type="Proteomes" id="UP000290560">
    <property type="component" value="Unassembled WGS sequence"/>
</dbReference>
<proteinExistence type="predicted"/>
<evidence type="ECO:0000256" key="1">
    <source>
        <dbReference type="SAM" id="MobiDB-lite"/>
    </source>
</evidence>
<evidence type="ECO:0000313" key="2">
    <source>
        <dbReference type="EMBL" id="RZR73247.1"/>
    </source>
</evidence>
<sequence length="78" mass="8501">MRALRNRPVGTLPPRGLDGSRGGSRPQHGWSGSDPCPSYIVVQLFFPDTREGNRRHKSVRLSRTVVAPLLLGSLVLGP</sequence>
<feature type="region of interest" description="Disordered" evidence="1">
    <location>
        <begin position="1"/>
        <end position="37"/>
    </location>
</feature>
<reference evidence="2" key="1">
    <citation type="journal article" date="2018" name="Data Brief">
        <title>Genome sequence data from 17 accessions of Ensete ventricosum, a staple food crop for millions in Ethiopia.</title>
        <authorList>
            <person name="Yemataw Z."/>
            <person name="Muzemil S."/>
            <person name="Ambachew D."/>
            <person name="Tripathi L."/>
            <person name="Tesfaye K."/>
            <person name="Chala A."/>
            <person name="Farbos A."/>
            <person name="O'Neill P."/>
            <person name="Moore K."/>
            <person name="Grant M."/>
            <person name="Studholme D.J."/>
        </authorList>
    </citation>
    <scope>NUCLEOTIDE SEQUENCE [LARGE SCALE GENOMIC DNA]</scope>
    <source>
        <tissue evidence="2">Leaf</tissue>
    </source>
</reference>
<name>A0A445MG33_ENSVE</name>
<accession>A0A445MG33</accession>
<protein>
    <submittedName>
        <fullName evidence="2">Uncharacterized protein</fullName>
    </submittedName>
</protein>
<dbReference type="AlphaFoldDB" id="A0A445MG33"/>
<gene>
    <name evidence="2" type="ORF">BHM03_00021867</name>
</gene>